<dbReference type="OrthoDB" id="5232891at2759"/>
<gene>
    <name evidence="1" type="ORF">TCAP_05307</name>
</gene>
<keyword evidence="2" id="KW-1185">Reference proteome</keyword>
<reference evidence="1 2" key="1">
    <citation type="submission" date="2017-08" db="EMBL/GenBank/DDBJ databases">
        <title>Harnessing the power of phylogenomics to disentangle the directionality and signatures of interkingdom host jumping in the parasitic fungal genus Tolypocladium.</title>
        <authorList>
            <person name="Quandt C.A."/>
            <person name="Patterson W."/>
            <person name="Spatafora J.W."/>
        </authorList>
    </citation>
    <scope>NUCLEOTIDE SEQUENCE [LARGE SCALE GENOMIC DNA]</scope>
    <source>
        <strain evidence="1 2">CBS 113982</strain>
    </source>
</reference>
<dbReference type="EMBL" id="NRSZ01000848">
    <property type="protein sequence ID" value="PNY24765.1"/>
    <property type="molecule type" value="Genomic_DNA"/>
</dbReference>
<evidence type="ECO:0000313" key="1">
    <source>
        <dbReference type="EMBL" id="PNY24765.1"/>
    </source>
</evidence>
<dbReference type="Proteomes" id="UP000236621">
    <property type="component" value="Unassembled WGS sequence"/>
</dbReference>
<comment type="caution">
    <text evidence="1">The sequence shown here is derived from an EMBL/GenBank/DDBJ whole genome shotgun (WGS) entry which is preliminary data.</text>
</comment>
<dbReference type="AlphaFoldDB" id="A0A2K3QB40"/>
<feature type="non-terminal residue" evidence="1">
    <location>
        <position position="1"/>
    </location>
</feature>
<evidence type="ECO:0000313" key="2">
    <source>
        <dbReference type="Proteomes" id="UP000236621"/>
    </source>
</evidence>
<accession>A0A2K3QB40</accession>
<organism evidence="1 2">
    <name type="scientific">Tolypocladium capitatum</name>
    <dbReference type="NCBI Taxonomy" id="45235"/>
    <lineage>
        <taxon>Eukaryota</taxon>
        <taxon>Fungi</taxon>
        <taxon>Dikarya</taxon>
        <taxon>Ascomycota</taxon>
        <taxon>Pezizomycotina</taxon>
        <taxon>Sordariomycetes</taxon>
        <taxon>Hypocreomycetidae</taxon>
        <taxon>Hypocreales</taxon>
        <taxon>Ophiocordycipitaceae</taxon>
        <taxon>Tolypocladium</taxon>
    </lineage>
</organism>
<proteinExistence type="predicted"/>
<dbReference type="STRING" id="45235.A0A2K3QB40"/>
<protein>
    <submittedName>
        <fullName evidence="1">Mating-type switching protein swi10</fullName>
    </submittedName>
</protein>
<sequence>SSILRVRPVSTLKKRVRTLVHEIGQQDKAVRLKDASIKRTSSVSTIAMQYRELVDYPGASDIPDVPPIHPQYAQQGLSKAEWDAMELHFPDEFRGSGLLESPWSRLTPSLLSNDGTLAAFEEDAIYPVPLSFLPPVPEQQDFGGAESEAQAPATLGFQLGLELLTRELSSALSNQSSRDRGNASGLQV</sequence>
<name>A0A2K3QB40_9HYPO</name>